<feature type="domain" description="Transposase IS30-like HTH" evidence="1">
    <location>
        <begin position="4"/>
        <end position="43"/>
    </location>
</feature>
<organism evidence="2">
    <name type="scientific">Mediterraneibacter gnavus</name>
    <name type="common">Ruminococcus gnavus</name>
    <dbReference type="NCBI Taxonomy" id="33038"/>
    <lineage>
        <taxon>Bacteria</taxon>
        <taxon>Bacillati</taxon>
        <taxon>Bacillota</taxon>
        <taxon>Clostridia</taxon>
        <taxon>Lachnospirales</taxon>
        <taxon>Lachnospiraceae</taxon>
        <taxon>Mediterraneibacter</taxon>
    </lineage>
</organism>
<dbReference type="RefSeq" id="WP_421928970.1">
    <property type="nucleotide sequence ID" value="NZ_CACRUU010000084.1"/>
</dbReference>
<name>A0A6N3FDW2_MEDGN</name>
<evidence type="ECO:0000313" key="2">
    <source>
        <dbReference type="EMBL" id="VYU50150.1"/>
    </source>
</evidence>
<evidence type="ECO:0000259" key="1">
    <source>
        <dbReference type="Pfam" id="PF13936"/>
    </source>
</evidence>
<reference evidence="2" key="1">
    <citation type="submission" date="2019-11" db="EMBL/GenBank/DDBJ databases">
        <authorList>
            <person name="Feng L."/>
        </authorList>
    </citation>
    <scope>NUCLEOTIDE SEQUENCE</scope>
    <source>
        <strain evidence="2">RgnavusLFYP36</strain>
    </source>
</reference>
<dbReference type="AlphaFoldDB" id="A0A6N3FDW2"/>
<accession>A0A6N3FDW2</accession>
<dbReference type="InterPro" id="IPR025246">
    <property type="entry name" value="IS30-like_HTH"/>
</dbReference>
<protein>
    <recommendedName>
        <fullName evidence="1">Transposase IS30-like HTH domain-containing protein</fullName>
    </recommendedName>
</protein>
<dbReference type="SUPFAM" id="SSF46689">
    <property type="entry name" value="Homeodomain-like"/>
    <property type="match status" value="1"/>
</dbReference>
<proteinExistence type="predicted"/>
<dbReference type="Pfam" id="PF13936">
    <property type="entry name" value="HTH_38"/>
    <property type="match status" value="1"/>
</dbReference>
<dbReference type="InterPro" id="IPR009057">
    <property type="entry name" value="Homeodomain-like_sf"/>
</dbReference>
<sequence>MARKYKRLRYEDRQVIEKMSRAGSRVVDIAATLGVHRDTIYKEYTRCGATADTYSADKAQETL</sequence>
<gene>
    <name evidence="2" type="ORF">RGLFYP36_01798</name>
</gene>
<dbReference type="EMBL" id="CACRUU010000084">
    <property type="protein sequence ID" value="VYU50150.1"/>
    <property type="molecule type" value="Genomic_DNA"/>
</dbReference>